<dbReference type="AlphaFoldDB" id="A0A553K2S5"/>
<feature type="transmembrane region" description="Helical" evidence="2">
    <location>
        <begin position="6"/>
        <end position="25"/>
    </location>
</feature>
<protein>
    <submittedName>
        <fullName evidence="3">Uncharacterized protein</fullName>
    </submittedName>
</protein>
<dbReference type="EMBL" id="VKKG01000002">
    <property type="protein sequence ID" value="TRY19013.1"/>
    <property type="molecule type" value="Genomic_DNA"/>
</dbReference>
<dbReference type="Proteomes" id="UP000317638">
    <property type="component" value="Unassembled WGS sequence"/>
</dbReference>
<proteinExistence type="predicted"/>
<organism evidence="3 4">
    <name type="scientific">Tessaracoccus rhinocerotis</name>
    <dbReference type="NCBI Taxonomy" id="1689449"/>
    <lineage>
        <taxon>Bacteria</taxon>
        <taxon>Bacillati</taxon>
        <taxon>Actinomycetota</taxon>
        <taxon>Actinomycetes</taxon>
        <taxon>Propionibacteriales</taxon>
        <taxon>Propionibacteriaceae</taxon>
        <taxon>Tessaracoccus</taxon>
    </lineage>
</organism>
<feature type="compositionally biased region" description="Basic and acidic residues" evidence="1">
    <location>
        <begin position="58"/>
        <end position="67"/>
    </location>
</feature>
<evidence type="ECO:0000256" key="1">
    <source>
        <dbReference type="SAM" id="MobiDB-lite"/>
    </source>
</evidence>
<gene>
    <name evidence="3" type="ORF">FOJ82_07895</name>
</gene>
<dbReference type="RefSeq" id="WP_143937905.1">
    <property type="nucleotide sequence ID" value="NZ_VKKG01000002.1"/>
</dbReference>
<keyword evidence="2" id="KW-0812">Transmembrane</keyword>
<keyword evidence="2" id="KW-0472">Membrane</keyword>
<keyword evidence="2" id="KW-1133">Transmembrane helix</keyword>
<evidence type="ECO:0000256" key="2">
    <source>
        <dbReference type="SAM" id="Phobius"/>
    </source>
</evidence>
<evidence type="ECO:0000313" key="4">
    <source>
        <dbReference type="Proteomes" id="UP000317638"/>
    </source>
</evidence>
<evidence type="ECO:0000313" key="3">
    <source>
        <dbReference type="EMBL" id="TRY19013.1"/>
    </source>
</evidence>
<feature type="region of interest" description="Disordered" evidence="1">
    <location>
        <begin position="44"/>
        <end position="67"/>
    </location>
</feature>
<accession>A0A553K2S5</accession>
<keyword evidence="4" id="KW-1185">Reference proteome</keyword>
<comment type="caution">
    <text evidence="3">The sequence shown here is derived from an EMBL/GenBank/DDBJ whole genome shotgun (WGS) entry which is preliminary data.</text>
</comment>
<reference evidence="3 4" key="1">
    <citation type="submission" date="2019-07" db="EMBL/GenBank/DDBJ databases">
        <authorList>
            <person name="Zhou L.-Y."/>
        </authorList>
    </citation>
    <scope>NUCLEOTIDE SEQUENCE [LARGE SCALE GENOMIC DNA]</scope>
    <source>
        <strain evidence="3 4">YIM 101269</strain>
    </source>
</reference>
<name>A0A553K2S5_9ACTN</name>
<sequence length="67" mass="7388">MPWVFVFAVVVTVVLALGLMAVVALSSGRLGGRRGAKWERVAETTSRHLNGKGQPPKFLERLDERPE</sequence>